<dbReference type="InterPro" id="IPR008614">
    <property type="entry name" value="FIBP"/>
</dbReference>
<evidence type="ECO:0000313" key="2">
    <source>
        <dbReference type="Proteomes" id="UP000288216"/>
    </source>
</evidence>
<organism evidence="1 2">
    <name type="scientific">Scyliorhinus torazame</name>
    <name type="common">Cloudy catshark</name>
    <name type="synonym">Catulus torazame</name>
    <dbReference type="NCBI Taxonomy" id="75743"/>
    <lineage>
        <taxon>Eukaryota</taxon>
        <taxon>Metazoa</taxon>
        <taxon>Chordata</taxon>
        <taxon>Craniata</taxon>
        <taxon>Vertebrata</taxon>
        <taxon>Chondrichthyes</taxon>
        <taxon>Elasmobranchii</taxon>
        <taxon>Galeomorphii</taxon>
        <taxon>Galeoidea</taxon>
        <taxon>Carcharhiniformes</taxon>
        <taxon>Scyliorhinidae</taxon>
        <taxon>Scyliorhinus</taxon>
    </lineage>
</organism>
<dbReference type="EMBL" id="BFAA01247587">
    <property type="protein sequence ID" value="GCB86094.1"/>
    <property type="molecule type" value="Genomic_DNA"/>
</dbReference>
<evidence type="ECO:0000313" key="1">
    <source>
        <dbReference type="EMBL" id="GCB86094.1"/>
    </source>
</evidence>
<dbReference type="AlphaFoldDB" id="A0A401QL44"/>
<dbReference type="Pfam" id="PF05427">
    <property type="entry name" value="FIBP"/>
    <property type="match status" value="1"/>
</dbReference>
<proteinExistence type="predicted"/>
<protein>
    <submittedName>
        <fullName evidence="1">Uncharacterized protein</fullName>
    </submittedName>
</protein>
<name>A0A401QL44_SCYTO</name>
<keyword evidence="2" id="KW-1185">Reference proteome</keyword>
<comment type="caution">
    <text evidence="1">The sequence shown here is derived from an EMBL/GenBank/DDBJ whole genome shotgun (WGS) entry which is preliminary data.</text>
</comment>
<gene>
    <name evidence="1" type="ORF">scyTo_0026835</name>
</gene>
<sequence length="34" mass="4074">MVDDMDVDLDREFLQDLKDLKVLITDKDLLDQHK</sequence>
<accession>A0A401QL44</accession>
<feature type="non-terminal residue" evidence="1">
    <location>
        <position position="34"/>
    </location>
</feature>
<dbReference type="STRING" id="75743.A0A401QL44"/>
<dbReference type="Proteomes" id="UP000288216">
    <property type="component" value="Unassembled WGS sequence"/>
</dbReference>
<reference evidence="1 2" key="1">
    <citation type="journal article" date="2018" name="Nat. Ecol. Evol.">
        <title>Shark genomes provide insights into elasmobranch evolution and the origin of vertebrates.</title>
        <authorList>
            <person name="Hara Y"/>
            <person name="Yamaguchi K"/>
            <person name="Onimaru K"/>
            <person name="Kadota M"/>
            <person name="Koyanagi M"/>
            <person name="Keeley SD"/>
            <person name="Tatsumi K"/>
            <person name="Tanaka K"/>
            <person name="Motone F"/>
            <person name="Kageyama Y"/>
            <person name="Nozu R"/>
            <person name="Adachi N"/>
            <person name="Nishimura O"/>
            <person name="Nakagawa R"/>
            <person name="Tanegashima C"/>
            <person name="Kiyatake I"/>
            <person name="Matsumoto R"/>
            <person name="Murakumo K"/>
            <person name="Nishida K"/>
            <person name="Terakita A"/>
            <person name="Kuratani S"/>
            <person name="Sato K"/>
            <person name="Hyodo S Kuraku.S."/>
        </authorList>
    </citation>
    <scope>NUCLEOTIDE SEQUENCE [LARGE SCALE GENOMIC DNA]</scope>
</reference>
<dbReference type="OrthoDB" id="16955at2759"/>